<dbReference type="GO" id="GO:0005829">
    <property type="term" value="C:cytosol"/>
    <property type="evidence" value="ECO:0007669"/>
    <property type="project" value="TreeGrafter"/>
</dbReference>
<reference evidence="7" key="1">
    <citation type="submission" date="2014-04" db="EMBL/GenBank/DDBJ databases">
        <title>Evolutionary Origins and Diversification of the Mycorrhizal Mutualists.</title>
        <authorList>
            <consortium name="DOE Joint Genome Institute"/>
            <consortium name="Mycorrhizal Genomics Consortium"/>
            <person name="Kohler A."/>
            <person name="Kuo A."/>
            <person name="Nagy L.G."/>
            <person name="Floudas D."/>
            <person name="Copeland A."/>
            <person name="Barry K.W."/>
            <person name="Cichocki N."/>
            <person name="Veneault-Fourrey C."/>
            <person name="LaButti K."/>
            <person name="Lindquist E.A."/>
            <person name="Lipzen A."/>
            <person name="Lundell T."/>
            <person name="Morin E."/>
            <person name="Murat C."/>
            <person name="Riley R."/>
            <person name="Ohm R."/>
            <person name="Sun H."/>
            <person name="Tunlid A."/>
            <person name="Henrissat B."/>
            <person name="Grigoriev I.V."/>
            <person name="Hibbett D.S."/>
            <person name="Martin F."/>
        </authorList>
    </citation>
    <scope>NUCLEOTIDE SEQUENCE [LARGE SCALE GENOMIC DNA]</scope>
    <source>
        <strain evidence="7">FD-334 SS-4</strain>
    </source>
</reference>
<keyword evidence="2" id="KW-0812">Transmembrane</keyword>
<dbReference type="EMBL" id="KN817530">
    <property type="protein sequence ID" value="KJA25899.1"/>
    <property type="molecule type" value="Genomic_DNA"/>
</dbReference>
<evidence type="ECO:0000256" key="4">
    <source>
        <dbReference type="ARBA" id="ARBA00023136"/>
    </source>
</evidence>
<gene>
    <name evidence="6" type="ORF">HYPSUDRAFT_64622</name>
</gene>
<dbReference type="PANTHER" id="PTHR13608:SF3">
    <property type="entry name" value="ARMADILLO-LIKE HELICAL DOMAIN-CONTAINING PROTEIN 3"/>
    <property type="match status" value="1"/>
</dbReference>
<name>A0A0D2P4Q1_HYPSF</name>
<evidence type="ECO:0000256" key="1">
    <source>
        <dbReference type="ARBA" id="ARBA00004370"/>
    </source>
</evidence>
<accession>A0A0D2P4Q1</accession>
<sequence length="519" mass="57859">MEIFAGSVAQSDFVFSQFTEIIETVMGDENAPASIKHRVLQLALSFICGVEQLSTGAYFLRRNFFPSIVSFVKNPSTEQYAFEAVMLLSILANYHKTDAAKLNPYLKLIRESSDGDFMRKICWASNFTLGTSIKAYQVISDDSPSTTLASSFESMLNRFRPNRAFSLSASSPSDKFKDQPIESSVVLLSLFEFLYSNPLFANVFMEDLISPTENASSSTPLFCTVISFTSYLCAHASSVDSARSIAYAKLSLNLLLVLVENNVVMEYTTQIDTPVIRLCRQRTPVSPLPVRATQPPICSVIDCCVIWLRHNLQKRLEVSSFNNCVWICYRIVWFLQSRRLRLNYDWTELWISTIGLLSFLASKTDSLHTTGGVELLASETIRFLDLALCSAEAYLPSPRAMHELIYELVRSSSVLKKQQQLLKSLELPHVPSSRSLFGNDPIEDTLSHIILVADFYADKVGKAGVNGNASDVMKIIAAEIEANGVHGTRELSETMPITHSQDVLDFGRHGCADVRALLP</sequence>
<dbReference type="Pfam" id="PF08427">
    <property type="entry name" value="ARMH3_C"/>
    <property type="match status" value="1"/>
</dbReference>
<dbReference type="AlphaFoldDB" id="A0A0D2P4Q1"/>
<evidence type="ECO:0000313" key="7">
    <source>
        <dbReference type="Proteomes" id="UP000054270"/>
    </source>
</evidence>
<dbReference type="GO" id="GO:0016020">
    <property type="term" value="C:membrane"/>
    <property type="evidence" value="ECO:0007669"/>
    <property type="project" value="UniProtKB-SubCell"/>
</dbReference>
<protein>
    <recommendedName>
        <fullName evidence="5">Armadillo-like helical domain-containing protein</fullName>
    </recommendedName>
</protein>
<organism evidence="6 7">
    <name type="scientific">Hypholoma sublateritium (strain FD-334 SS-4)</name>
    <dbReference type="NCBI Taxonomy" id="945553"/>
    <lineage>
        <taxon>Eukaryota</taxon>
        <taxon>Fungi</taxon>
        <taxon>Dikarya</taxon>
        <taxon>Basidiomycota</taxon>
        <taxon>Agaricomycotina</taxon>
        <taxon>Agaricomycetes</taxon>
        <taxon>Agaricomycetidae</taxon>
        <taxon>Agaricales</taxon>
        <taxon>Agaricineae</taxon>
        <taxon>Strophariaceae</taxon>
        <taxon>Hypholoma</taxon>
    </lineage>
</organism>
<evidence type="ECO:0000313" key="6">
    <source>
        <dbReference type="EMBL" id="KJA25899.1"/>
    </source>
</evidence>
<dbReference type="SMART" id="SM01158">
    <property type="entry name" value="DUF1741"/>
    <property type="match status" value="1"/>
</dbReference>
<dbReference type="PANTHER" id="PTHR13608">
    <property type="entry name" value="ARMADILLO-LIKE HELICAL DOMAIN-CONTAINING PROTEIN 3"/>
    <property type="match status" value="1"/>
</dbReference>
<dbReference type="InterPro" id="IPR039868">
    <property type="entry name" value="ARMD3-like"/>
</dbReference>
<evidence type="ECO:0000256" key="3">
    <source>
        <dbReference type="ARBA" id="ARBA00022989"/>
    </source>
</evidence>
<keyword evidence="4" id="KW-0472">Membrane</keyword>
<comment type="subcellular location">
    <subcellularLocation>
        <location evidence="1">Membrane</location>
    </subcellularLocation>
</comment>
<dbReference type="OMA" id="CANSIIH"/>
<evidence type="ECO:0000256" key="2">
    <source>
        <dbReference type="ARBA" id="ARBA00022692"/>
    </source>
</evidence>
<dbReference type="Proteomes" id="UP000054270">
    <property type="component" value="Unassembled WGS sequence"/>
</dbReference>
<proteinExistence type="predicted"/>
<dbReference type="InterPro" id="IPR013636">
    <property type="entry name" value="ARMH3_C"/>
</dbReference>
<dbReference type="OrthoDB" id="2012278at2759"/>
<keyword evidence="3" id="KW-1133">Transmembrane helix</keyword>
<keyword evidence="7" id="KW-1185">Reference proteome</keyword>
<evidence type="ECO:0000259" key="5">
    <source>
        <dbReference type="SMART" id="SM01158"/>
    </source>
</evidence>
<feature type="domain" description="Armadillo-like helical" evidence="5">
    <location>
        <begin position="287"/>
        <end position="492"/>
    </location>
</feature>